<accession>A0A8S1TH29</accession>
<evidence type="ECO:0000259" key="1">
    <source>
        <dbReference type="Pfam" id="PF00134"/>
    </source>
</evidence>
<name>A0A8S1TH29_PAROT</name>
<keyword evidence="3" id="KW-1185">Reference proteome</keyword>
<dbReference type="InterPro" id="IPR006671">
    <property type="entry name" value="Cyclin_N"/>
</dbReference>
<dbReference type="EMBL" id="CAJJDP010000024">
    <property type="protein sequence ID" value="CAD8151228.1"/>
    <property type="molecule type" value="Genomic_DNA"/>
</dbReference>
<evidence type="ECO:0000313" key="2">
    <source>
        <dbReference type="EMBL" id="CAD8151228.1"/>
    </source>
</evidence>
<reference evidence="2" key="1">
    <citation type="submission" date="2021-01" db="EMBL/GenBank/DDBJ databases">
        <authorList>
            <consortium name="Genoscope - CEA"/>
            <person name="William W."/>
        </authorList>
    </citation>
    <scope>NUCLEOTIDE SEQUENCE</scope>
</reference>
<proteinExistence type="predicted"/>
<dbReference type="AlphaFoldDB" id="A0A8S1TH29"/>
<dbReference type="Pfam" id="PF00134">
    <property type="entry name" value="Cyclin_N"/>
    <property type="match status" value="1"/>
</dbReference>
<feature type="domain" description="Cyclin N-terminal" evidence="1">
    <location>
        <begin position="20"/>
        <end position="86"/>
    </location>
</feature>
<dbReference type="Proteomes" id="UP000683925">
    <property type="component" value="Unassembled WGS sequence"/>
</dbReference>
<dbReference type="OrthoDB" id="296250at2759"/>
<sequence length="207" mass="24813">MDLDHYNPLVRRDIKLDIIIPEQMLQIFQMFIHWIFEQNKLEIKTIELAAILSKLFFSKNQIHSEKADLLGIASLMIAVKFNECQTKIQMNIQDCVDQCQFKYSSGDNGYGNNMMQILLQQLIILMVKTYKLTQYCLQLLILNFYSFKNMNCLRQLEIFIHKIHQTYLKIQKIYLNQIVLDNLQNQYQNLTFDYKKMKKSLLKQKRK</sequence>
<dbReference type="CDD" id="cd00043">
    <property type="entry name" value="CYCLIN_SF"/>
    <property type="match status" value="1"/>
</dbReference>
<comment type="caution">
    <text evidence="2">The sequence shown here is derived from an EMBL/GenBank/DDBJ whole genome shotgun (WGS) entry which is preliminary data.</text>
</comment>
<evidence type="ECO:0000313" key="3">
    <source>
        <dbReference type="Proteomes" id="UP000683925"/>
    </source>
</evidence>
<gene>
    <name evidence="2" type="ORF">POCTA_138.1.T0240361</name>
</gene>
<protein>
    <recommendedName>
        <fullName evidence="1">Cyclin N-terminal domain-containing protein</fullName>
    </recommendedName>
</protein>
<organism evidence="2 3">
    <name type="scientific">Paramecium octaurelia</name>
    <dbReference type="NCBI Taxonomy" id="43137"/>
    <lineage>
        <taxon>Eukaryota</taxon>
        <taxon>Sar</taxon>
        <taxon>Alveolata</taxon>
        <taxon>Ciliophora</taxon>
        <taxon>Intramacronucleata</taxon>
        <taxon>Oligohymenophorea</taxon>
        <taxon>Peniculida</taxon>
        <taxon>Parameciidae</taxon>
        <taxon>Paramecium</taxon>
    </lineage>
</organism>